<evidence type="ECO:0000256" key="2">
    <source>
        <dbReference type="ARBA" id="ARBA00023242"/>
    </source>
</evidence>
<dbReference type="PANTHER" id="PTHR12585:SF69">
    <property type="entry name" value="FI11703P"/>
    <property type="match status" value="1"/>
</dbReference>
<feature type="region of interest" description="Disordered" evidence="3">
    <location>
        <begin position="338"/>
        <end position="357"/>
    </location>
</feature>
<evidence type="ECO:0000256" key="1">
    <source>
        <dbReference type="ARBA" id="ARBA00004123"/>
    </source>
</evidence>
<comment type="subcellular location">
    <subcellularLocation>
        <location evidence="1">Nucleus</location>
    </subcellularLocation>
</comment>
<feature type="compositionally biased region" description="Basic and acidic residues" evidence="3">
    <location>
        <begin position="527"/>
        <end position="558"/>
    </location>
</feature>
<evidence type="ECO:0000256" key="3">
    <source>
        <dbReference type="SAM" id="MobiDB-lite"/>
    </source>
</evidence>
<dbReference type="InterPro" id="IPR039781">
    <property type="entry name" value="Rad21/Rec8-like"/>
</dbReference>
<feature type="region of interest" description="Disordered" evidence="3">
    <location>
        <begin position="495"/>
        <end position="593"/>
    </location>
</feature>
<dbReference type="Pfam" id="PF04825">
    <property type="entry name" value="Rad21_Rec8_N"/>
    <property type="match status" value="1"/>
</dbReference>
<sequence>MVANDALWTKQGPLARIWLAAHWERKLSKTQLLQTDIPASVDTIVGGEDEEEAPVALRLSGQLLLGIVRIYSRKAKYLEDDCNDALVRIQVAFRSANTVIDLTHDQLNLARNAITLPDTLSVADLVMPEPAFGALPEATARSRHSARPADITLPDAPLAPAEEIPTGHDSLLAEPLPELDTTTQFDLGIEDEAPAPRPPKRPREWRPRSSARRSHAGDSSRGGDTSRAGDASLAGDTSLGADASLPPLDADDSFASVGVGRDAALPAPAADHVRSLVGDVDLSMDWSVDPVEAPVQASTPPRDTEPVRAATPVRDVTFEDAIGAGAPLTPRTAAKLRSAAQSRIEAAPKGPRKRPLQDTVTDIGRSHIVQMRAAAATMSTAPHEQRCLPASRVHLALLTAPKNLVRDTQRALSMAWGAVLGELDPALLAAMRAEARAPRAAPHERQQWLRDVHDQAVRLNADEAAFPHEVGRRASEAPWLTEDMRFADVSNTTLRSAGDTSVDKSLPPADFSLNDVPELPPLPAPDARPEAPPEVRPDAPPDAPRAEPMHEDAPEPRRSSRRRSTPAAATGALPEVRLGTPEAEEREWHAAPVSPTEPLAAFEQRAREQPRDASLASWDASTLQAAHVLKSMMHEERTTFQTLAQRASRRAAAGFFFEMRNRTVT</sequence>
<dbReference type="GO" id="GO:0030892">
    <property type="term" value="C:mitotic cohesin complex"/>
    <property type="evidence" value="ECO:0007669"/>
    <property type="project" value="TreeGrafter"/>
</dbReference>
<name>A0AAF0E2Z7_9BASI</name>
<feature type="region of interest" description="Disordered" evidence="3">
    <location>
        <begin position="187"/>
        <end position="245"/>
    </location>
</feature>
<dbReference type="GO" id="GO:1990414">
    <property type="term" value="P:replication-born double-strand break repair via sister chromatid exchange"/>
    <property type="evidence" value="ECO:0007669"/>
    <property type="project" value="TreeGrafter"/>
</dbReference>
<protein>
    <submittedName>
        <fullName evidence="5">Sister chromatid cohesion protein 1</fullName>
    </submittedName>
</protein>
<evidence type="ECO:0000259" key="4">
    <source>
        <dbReference type="Pfam" id="PF04825"/>
    </source>
</evidence>
<reference evidence="5" key="1">
    <citation type="submission" date="2023-03" db="EMBL/GenBank/DDBJ databases">
        <title>Mating type loci evolution in Malassezia.</title>
        <authorList>
            <person name="Coelho M.A."/>
        </authorList>
    </citation>
    <scope>NUCLEOTIDE SEQUENCE</scope>
    <source>
        <strain evidence="5">CBS 7876</strain>
    </source>
</reference>
<keyword evidence="6" id="KW-1185">Reference proteome</keyword>
<organism evidence="5 6">
    <name type="scientific">Malassezia obtusa</name>
    <dbReference type="NCBI Taxonomy" id="76774"/>
    <lineage>
        <taxon>Eukaryota</taxon>
        <taxon>Fungi</taxon>
        <taxon>Dikarya</taxon>
        <taxon>Basidiomycota</taxon>
        <taxon>Ustilaginomycotina</taxon>
        <taxon>Malasseziomycetes</taxon>
        <taxon>Malasseziales</taxon>
        <taxon>Malasseziaceae</taxon>
        <taxon>Malassezia</taxon>
    </lineage>
</organism>
<dbReference type="GO" id="GO:0005634">
    <property type="term" value="C:nucleus"/>
    <property type="evidence" value="ECO:0007669"/>
    <property type="project" value="UniProtKB-SubCell"/>
</dbReference>
<proteinExistence type="predicted"/>
<dbReference type="PANTHER" id="PTHR12585">
    <property type="entry name" value="SCC1 / RAD21 FAMILY MEMBER"/>
    <property type="match status" value="1"/>
</dbReference>
<feature type="domain" description="Rad21/Rec8-like protein N-terminal" evidence="4">
    <location>
        <begin position="1"/>
        <end position="106"/>
    </location>
</feature>
<dbReference type="GO" id="GO:0003682">
    <property type="term" value="F:chromatin binding"/>
    <property type="evidence" value="ECO:0007669"/>
    <property type="project" value="TreeGrafter"/>
</dbReference>
<keyword evidence="2" id="KW-0539">Nucleus</keyword>
<gene>
    <name evidence="5" type="primary">MCD1</name>
    <name evidence="5" type="ORF">MOBT1_000914</name>
</gene>
<accession>A0AAF0E2Z7</accession>
<evidence type="ECO:0000313" key="5">
    <source>
        <dbReference type="EMBL" id="WFD02233.1"/>
    </source>
</evidence>
<dbReference type="EMBL" id="CP119934">
    <property type="protein sequence ID" value="WFD02233.1"/>
    <property type="molecule type" value="Genomic_DNA"/>
</dbReference>
<dbReference type="InterPro" id="IPR006910">
    <property type="entry name" value="Rad21_Rec8_N"/>
</dbReference>
<feature type="region of interest" description="Disordered" evidence="3">
    <location>
        <begin position="137"/>
        <end position="163"/>
    </location>
</feature>
<dbReference type="GO" id="GO:0007064">
    <property type="term" value="P:mitotic sister chromatid cohesion"/>
    <property type="evidence" value="ECO:0007669"/>
    <property type="project" value="TreeGrafter"/>
</dbReference>
<dbReference type="AlphaFoldDB" id="A0AAF0E2Z7"/>
<evidence type="ECO:0000313" key="6">
    <source>
        <dbReference type="Proteomes" id="UP001214603"/>
    </source>
</evidence>
<dbReference type="Proteomes" id="UP001214603">
    <property type="component" value="Chromosome 1"/>
</dbReference>